<keyword evidence="6 12" id="KW-0418">Kinase</keyword>
<keyword evidence="9" id="KW-0812">Transmembrane</keyword>
<keyword evidence="7" id="KW-0067">ATP-binding</keyword>
<dbReference type="Pfam" id="PF13796">
    <property type="entry name" value="Sensor"/>
    <property type="match status" value="1"/>
</dbReference>
<evidence type="ECO:0000259" key="11">
    <source>
        <dbReference type="Pfam" id="PF13796"/>
    </source>
</evidence>
<protein>
    <recommendedName>
        <fullName evidence="2">histidine kinase</fullName>
        <ecNumber evidence="2">2.7.13.3</ecNumber>
    </recommendedName>
</protein>
<evidence type="ECO:0000256" key="4">
    <source>
        <dbReference type="ARBA" id="ARBA00022679"/>
    </source>
</evidence>
<organism evidence="12 13">
    <name type="scientific">Kineosporia mesophila</name>
    <dbReference type="NCBI Taxonomy" id="566012"/>
    <lineage>
        <taxon>Bacteria</taxon>
        <taxon>Bacillati</taxon>
        <taxon>Actinomycetota</taxon>
        <taxon>Actinomycetes</taxon>
        <taxon>Kineosporiales</taxon>
        <taxon>Kineosporiaceae</taxon>
        <taxon>Kineosporia</taxon>
    </lineage>
</organism>
<evidence type="ECO:0000256" key="8">
    <source>
        <dbReference type="ARBA" id="ARBA00023012"/>
    </source>
</evidence>
<evidence type="ECO:0000256" key="1">
    <source>
        <dbReference type="ARBA" id="ARBA00000085"/>
    </source>
</evidence>
<dbReference type="InterPro" id="IPR025828">
    <property type="entry name" value="Put_sensor_dom"/>
</dbReference>
<evidence type="ECO:0000259" key="10">
    <source>
        <dbReference type="Pfam" id="PF07730"/>
    </source>
</evidence>
<feature type="transmembrane region" description="Helical" evidence="9">
    <location>
        <begin position="21"/>
        <end position="41"/>
    </location>
</feature>
<evidence type="ECO:0000256" key="9">
    <source>
        <dbReference type="SAM" id="Phobius"/>
    </source>
</evidence>
<dbReference type="PANTHER" id="PTHR24421">
    <property type="entry name" value="NITRATE/NITRITE SENSOR PROTEIN NARX-RELATED"/>
    <property type="match status" value="1"/>
</dbReference>
<feature type="domain" description="Putative sensor" evidence="11">
    <location>
        <begin position="64"/>
        <end position="203"/>
    </location>
</feature>
<dbReference type="EC" id="2.7.13.3" evidence="2"/>
<dbReference type="RefSeq" id="WP_231487572.1">
    <property type="nucleotide sequence ID" value="NZ_BAAAZO010000005.1"/>
</dbReference>
<keyword evidence="13" id="KW-1185">Reference proteome</keyword>
<dbReference type="CDD" id="cd16917">
    <property type="entry name" value="HATPase_UhpB-NarQ-NarX-like"/>
    <property type="match status" value="1"/>
</dbReference>
<proteinExistence type="predicted"/>
<feature type="transmembrane region" description="Helical" evidence="9">
    <location>
        <begin position="125"/>
        <end position="150"/>
    </location>
</feature>
<evidence type="ECO:0000256" key="7">
    <source>
        <dbReference type="ARBA" id="ARBA00022840"/>
    </source>
</evidence>
<dbReference type="Gene3D" id="3.30.565.10">
    <property type="entry name" value="Histidine kinase-like ATPase, C-terminal domain"/>
    <property type="match status" value="1"/>
</dbReference>
<gene>
    <name evidence="12" type="ORF">GCM10022223_33300</name>
</gene>
<evidence type="ECO:0000313" key="13">
    <source>
        <dbReference type="Proteomes" id="UP001501074"/>
    </source>
</evidence>
<evidence type="ECO:0000256" key="2">
    <source>
        <dbReference type="ARBA" id="ARBA00012438"/>
    </source>
</evidence>
<sequence length="416" mass="43896">MTDTALRATNRRGFLPPARPWRGLAYSATTGVASGVLWLMLSVPLTPVFSAAVVLSTRPTGAYLILAAVLGLVGIGLLSLLGPRIALSVARAERWRLRLLGRAVRPLGHGGHEPHDLTDAALWRAVAYLVLLGIIAPIWLGALAAIGLIVVSTPVSLEHWLSDADPLPGVIGRAVGGLSLIPVLLYLTAWFGAVHGELTRMLLEPEPSADLVEVARSRARLAHAFDAERVRIERDLHDIAQQRLVALTVQIGLARLDLPESSASAAAMSVAHDQARTLMTELRDLIRGISPRTLRELGLLAAVEELAAASSLNVRVDVTDGRFLPEVETIAYAAISEAVANTTKHACTTEVWITTQREGDRLLVEVRDGGNGGADPAHGSGLTGLADRAAAGGGRLLLSSPVGGPTVLRVELPCAS</sequence>
<evidence type="ECO:0000256" key="6">
    <source>
        <dbReference type="ARBA" id="ARBA00022777"/>
    </source>
</evidence>
<keyword evidence="4" id="KW-0808">Transferase</keyword>
<name>A0ABP6ZNI8_9ACTN</name>
<dbReference type="GO" id="GO:0016301">
    <property type="term" value="F:kinase activity"/>
    <property type="evidence" value="ECO:0007669"/>
    <property type="project" value="UniProtKB-KW"/>
</dbReference>
<reference evidence="13" key="1">
    <citation type="journal article" date="2019" name="Int. J. Syst. Evol. Microbiol.">
        <title>The Global Catalogue of Microorganisms (GCM) 10K type strain sequencing project: providing services to taxonomists for standard genome sequencing and annotation.</title>
        <authorList>
            <consortium name="The Broad Institute Genomics Platform"/>
            <consortium name="The Broad Institute Genome Sequencing Center for Infectious Disease"/>
            <person name="Wu L."/>
            <person name="Ma J."/>
        </authorList>
    </citation>
    <scope>NUCLEOTIDE SEQUENCE [LARGE SCALE GENOMIC DNA]</scope>
    <source>
        <strain evidence="13">JCM 16902</strain>
    </source>
</reference>
<dbReference type="InterPro" id="IPR050482">
    <property type="entry name" value="Sensor_HK_TwoCompSys"/>
</dbReference>
<comment type="caution">
    <text evidence="12">The sequence shown here is derived from an EMBL/GenBank/DDBJ whole genome shotgun (WGS) entry which is preliminary data.</text>
</comment>
<evidence type="ECO:0000256" key="3">
    <source>
        <dbReference type="ARBA" id="ARBA00022553"/>
    </source>
</evidence>
<dbReference type="Proteomes" id="UP001501074">
    <property type="component" value="Unassembled WGS sequence"/>
</dbReference>
<dbReference type="EMBL" id="BAAAZO010000005">
    <property type="protein sequence ID" value="GAA3614404.1"/>
    <property type="molecule type" value="Genomic_DNA"/>
</dbReference>
<dbReference type="PANTHER" id="PTHR24421:SF10">
    <property type="entry name" value="NITRATE_NITRITE SENSOR PROTEIN NARQ"/>
    <property type="match status" value="1"/>
</dbReference>
<evidence type="ECO:0000256" key="5">
    <source>
        <dbReference type="ARBA" id="ARBA00022741"/>
    </source>
</evidence>
<evidence type="ECO:0000313" key="12">
    <source>
        <dbReference type="EMBL" id="GAA3614404.1"/>
    </source>
</evidence>
<keyword evidence="9" id="KW-0472">Membrane</keyword>
<comment type="catalytic activity">
    <reaction evidence="1">
        <text>ATP + protein L-histidine = ADP + protein N-phospho-L-histidine.</text>
        <dbReference type="EC" id="2.7.13.3"/>
    </reaction>
</comment>
<dbReference type="Gene3D" id="1.20.5.1930">
    <property type="match status" value="1"/>
</dbReference>
<dbReference type="Pfam" id="PF07730">
    <property type="entry name" value="HisKA_3"/>
    <property type="match status" value="1"/>
</dbReference>
<feature type="domain" description="Signal transduction histidine kinase subgroup 3 dimerisation and phosphoacceptor" evidence="10">
    <location>
        <begin position="228"/>
        <end position="294"/>
    </location>
</feature>
<dbReference type="SUPFAM" id="SSF55874">
    <property type="entry name" value="ATPase domain of HSP90 chaperone/DNA topoisomerase II/histidine kinase"/>
    <property type="match status" value="1"/>
</dbReference>
<keyword evidence="8" id="KW-0902">Two-component regulatory system</keyword>
<dbReference type="InterPro" id="IPR036890">
    <property type="entry name" value="HATPase_C_sf"/>
</dbReference>
<keyword evidence="5" id="KW-0547">Nucleotide-binding</keyword>
<dbReference type="InterPro" id="IPR011712">
    <property type="entry name" value="Sig_transdc_His_kin_sub3_dim/P"/>
</dbReference>
<keyword evidence="3" id="KW-0597">Phosphoprotein</keyword>
<feature type="transmembrane region" description="Helical" evidence="9">
    <location>
        <begin position="170"/>
        <end position="193"/>
    </location>
</feature>
<accession>A0ABP6ZNI8</accession>
<keyword evidence="9" id="KW-1133">Transmembrane helix</keyword>
<feature type="transmembrane region" description="Helical" evidence="9">
    <location>
        <begin position="61"/>
        <end position="81"/>
    </location>
</feature>